<organism evidence="1 2">
    <name type="scientific">Flagellimonas maritima</name>
    <dbReference type="NCBI Taxonomy" id="1383885"/>
    <lineage>
        <taxon>Bacteria</taxon>
        <taxon>Pseudomonadati</taxon>
        <taxon>Bacteroidota</taxon>
        <taxon>Flavobacteriia</taxon>
        <taxon>Flavobacteriales</taxon>
        <taxon>Flavobacteriaceae</taxon>
        <taxon>Flagellimonas</taxon>
    </lineage>
</organism>
<dbReference type="AlphaFoldDB" id="A0A2Z4LTN8"/>
<name>A0A2Z4LTN8_9FLAO</name>
<gene>
    <name evidence="1" type="ORF">HME9304_02122</name>
</gene>
<evidence type="ECO:0000313" key="1">
    <source>
        <dbReference type="EMBL" id="AWX45112.1"/>
    </source>
</evidence>
<evidence type="ECO:0000313" key="2">
    <source>
        <dbReference type="Proteomes" id="UP000248536"/>
    </source>
</evidence>
<proteinExistence type="predicted"/>
<dbReference type="KEGG" id="spon:HME9304_02122"/>
<dbReference type="EMBL" id="CP030104">
    <property type="protein sequence ID" value="AWX45112.1"/>
    <property type="molecule type" value="Genomic_DNA"/>
</dbReference>
<sequence>MKTPLINGVFLFYIDVSAIEKNNLYIYSFNKIK</sequence>
<keyword evidence="2" id="KW-1185">Reference proteome</keyword>
<reference evidence="1 2" key="1">
    <citation type="submission" date="2018-06" db="EMBL/GenBank/DDBJ databases">
        <title>Spongiibacterium sp. HME9304 Genome sequencing and assembly.</title>
        <authorList>
            <person name="Kang H."/>
            <person name="Kim H."/>
            <person name="Joh K."/>
        </authorList>
    </citation>
    <scope>NUCLEOTIDE SEQUENCE [LARGE SCALE GENOMIC DNA]</scope>
    <source>
        <strain evidence="1 2">HME9304</strain>
    </source>
</reference>
<protein>
    <submittedName>
        <fullName evidence="1">Uncharacterized protein</fullName>
    </submittedName>
</protein>
<accession>A0A2Z4LTN8</accession>
<dbReference type="Proteomes" id="UP000248536">
    <property type="component" value="Chromosome"/>
</dbReference>